<dbReference type="InterPro" id="IPR011990">
    <property type="entry name" value="TPR-like_helical_dom_sf"/>
</dbReference>
<dbReference type="InterPro" id="IPR001054">
    <property type="entry name" value="A/G_cyclase"/>
</dbReference>
<dbReference type="GO" id="GO:0004016">
    <property type="term" value="F:adenylate cyclase activity"/>
    <property type="evidence" value="ECO:0007669"/>
    <property type="project" value="UniProtKB-ARBA"/>
</dbReference>
<keyword evidence="7" id="KW-1185">Reference proteome</keyword>
<dbReference type="Pfam" id="PF00211">
    <property type="entry name" value="Guanylate_cyc"/>
    <property type="match status" value="1"/>
</dbReference>
<dbReference type="InterPro" id="IPR027417">
    <property type="entry name" value="P-loop_NTPase"/>
</dbReference>
<name>A0A271KM48_9HYPH</name>
<evidence type="ECO:0000259" key="5">
    <source>
        <dbReference type="PROSITE" id="PS50125"/>
    </source>
</evidence>
<dbReference type="Gene3D" id="3.30.70.1230">
    <property type="entry name" value="Nucleotide cyclase"/>
    <property type="match status" value="1"/>
</dbReference>
<organism evidence="6 7">
    <name type="scientific">Mesorhizobium wenxiniae</name>
    <dbReference type="NCBI Taxonomy" id="2014805"/>
    <lineage>
        <taxon>Bacteria</taxon>
        <taxon>Pseudomonadati</taxon>
        <taxon>Pseudomonadota</taxon>
        <taxon>Alphaproteobacteria</taxon>
        <taxon>Hyphomicrobiales</taxon>
        <taxon>Phyllobacteriaceae</taxon>
        <taxon>Mesorhizobium</taxon>
    </lineage>
</organism>
<dbReference type="Pfam" id="PF13191">
    <property type="entry name" value="AAA_16"/>
    <property type="match status" value="1"/>
</dbReference>
<dbReference type="Gene3D" id="1.25.40.10">
    <property type="entry name" value="Tetratricopeptide repeat domain"/>
    <property type="match status" value="1"/>
</dbReference>
<dbReference type="InterPro" id="IPR013761">
    <property type="entry name" value="SAM/pointed_sf"/>
</dbReference>
<dbReference type="GO" id="GO:0005737">
    <property type="term" value="C:cytoplasm"/>
    <property type="evidence" value="ECO:0007669"/>
    <property type="project" value="TreeGrafter"/>
</dbReference>
<sequence>MLTKLPPPREKGVDIAAWLASLGLGEYAPAFRDNDIDFELLPKLTTEDLTALGIRSVGHRRKLLSAISALAENSSAQPGSTLSTREEFAQDATDDDVAAPRAERRQLTVMFVDLVGSTALSQRLDPEDMREVILSYQQAVSREIARYEGRVAKLMGDGVLAYFGWPRAHEDDAERAVRAGLAAATATGRLGGPGGVPLAARVGIATGLVVVGDLVGEGAAQEEAVVGDTPNLAARLQAVAEPDSIVVAEATQRLVAGLFTATDLGERDLKGFTAPVRCWRIVGETAAESRFEARHAVLTPLVGRHEELAFLAERWHRATSGQGQVLLLTGEAGIGKSRLLAALAAQVAAGPRSVLRYFCSAHYTNSALHPLISHLERAAGFVGDDNADTRFDKLATLLTGIGAEAGEALPLLATLLSIDASGRYRPPKLPAPALRARTLAALTRLVEASATNAPVLVLVEDAHWIDPTTAEWLEALVERLSDLPVLLVVTARPEFEPRWRALSCVDTLQLGRLEPCDGTAIMERVAGGKKLPRDIADRILANTEGVPLFVEELTKTVLDSDLLVEAGDRYLAIGPLPAIAIPSTLQDSLMARLDRLSPVKETAQIAACIGRVFRHRLLAAVSGAGRGRLDDALSQLEQAELLFRSGAAPEATYTFKHALVCDTAYQSLLRSRRQQIHAKIASALEAEFADVAETEPETVAQHYTIGGLVAEAASWWLKAGQRAMTKSANREAAAHFGKGLELVVTLPASEARLRKELSLWTAMGSALISTKGWGDPEVLHSFSKARELAERLGDKTQLFAAVRGESACRTISGHLRAANALANQCLTLGMELAHASGDSGYMLEAHHQLWGVNFYLGNYKTSGVHASQGMAIYDYEKHRHLAWGYTGHDPGVCCRSFSAQMLCICGKPDRGVQQSREAVALAERGSHPVSLAQAQMALSVVHLMRREPHDGRLWAEKAIAVCTEFAMPLLLGQARVFFGWALGGLGQLDEGIRQMRDGIAAIAATGADMGLAYYLCALARACGERGEASEGLALLEQAFDTLAKSGSSYQLPELLSAKGELLSRLDQGDDAIEGSFRQSLAAAREQGARLAELRAALRLARLWSDRGRESEARDLLAPAYAAFNEGFGTSDLVEAKSLLQKFSHHPAAQP</sequence>
<dbReference type="SMART" id="SM00454">
    <property type="entry name" value="SAM"/>
    <property type="match status" value="1"/>
</dbReference>
<feature type="domain" description="SAM" evidence="4">
    <location>
        <begin position="14"/>
        <end position="73"/>
    </location>
</feature>
<dbReference type="CDD" id="cd07302">
    <property type="entry name" value="CHD"/>
    <property type="match status" value="1"/>
</dbReference>
<protein>
    <submittedName>
        <fullName evidence="6">Adenylate cyclase</fullName>
    </submittedName>
</protein>
<dbReference type="Proteomes" id="UP000215931">
    <property type="component" value="Unassembled WGS sequence"/>
</dbReference>
<dbReference type="GO" id="GO:0005524">
    <property type="term" value="F:ATP binding"/>
    <property type="evidence" value="ECO:0007669"/>
    <property type="project" value="UniProtKB-KW"/>
</dbReference>
<dbReference type="Pfam" id="PF00536">
    <property type="entry name" value="SAM_1"/>
    <property type="match status" value="1"/>
</dbReference>
<dbReference type="PROSITE" id="PS50125">
    <property type="entry name" value="GUANYLATE_CYCLASE_2"/>
    <property type="match status" value="1"/>
</dbReference>
<reference evidence="6 7" key="1">
    <citation type="submission" date="2017-08" db="EMBL/GenBank/DDBJ databases">
        <title>Mesorhizobium wenxinae sp. nov., a novel rhizobial species isolated from root nodules of chickpea (Cicer arietinum L.).</title>
        <authorList>
            <person name="Zhang J."/>
        </authorList>
    </citation>
    <scope>NUCLEOTIDE SEQUENCE [LARGE SCALE GENOMIC DNA]</scope>
    <source>
        <strain evidence="7">WYCCWR 10019</strain>
    </source>
</reference>
<dbReference type="SUPFAM" id="SSF47769">
    <property type="entry name" value="SAM/Pointed domain"/>
    <property type="match status" value="1"/>
</dbReference>
<dbReference type="SUPFAM" id="SSF52540">
    <property type="entry name" value="P-loop containing nucleoside triphosphate hydrolases"/>
    <property type="match status" value="1"/>
</dbReference>
<dbReference type="EMBL" id="NPKH01000016">
    <property type="protein sequence ID" value="PAP96069.1"/>
    <property type="molecule type" value="Genomic_DNA"/>
</dbReference>
<dbReference type="OrthoDB" id="9785312at2"/>
<dbReference type="SUPFAM" id="SSF48452">
    <property type="entry name" value="TPR-like"/>
    <property type="match status" value="1"/>
</dbReference>
<dbReference type="InterPro" id="IPR001660">
    <property type="entry name" value="SAM"/>
</dbReference>
<dbReference type="PROSITE" id="PS50105">
    <property type="entry name" value="SAM_DOMAIN"/>
    <property type="match status" value="1"/>
</dbReference>
<feature type="region of interest" description="Disordered" evidence="3">
    <location>
        <begin position="75"/>
        <end position="97"/>
    </location>
</feature>
<evidence type="ECO:0000313" key="6">
    <source>
        <dbReference type="EMBL" id="PAP96069.1"/>
    </source>
</evidence>
<keyword evidence="2" id="KW-0067">ATP-binding</keyword>
<comment type="caution">
    <text evidence="6">The sequence shown here is derived from an EMBL/GenBank/DDBJ whole genome shotgun (WGS) entry which is preliminary data.</text>
</comment>
<accession>A0A271KM48</accession>
<dbReference type="SUPFAM" id="SSF55073">
    <property type="entry name" value="Nucleotide cyclase"/>
    <property type="match status" value="1"/>
</dbReference>
<dbReference type="InterPro" id="IPR041664">
    <property type="entry name" value="AAA_16"/>
</dbReference>
<evidence type="ECO:0000259" key="4">
    <source>
        <dbReference type="PROSITE" id="PS50105"/>
    </source>
</evidence>
<dbReference type="GO" id="GO:0035556">
    <property type="term" value="P:intracellular signal transduction"/>
    <property type="evidence" value="ECO:0007669"/>
    <property type="project" value="InterPro"/>
</dbReference>
<gene>
    <name evidence="6" type="ORF">CIT31_09600</name>
</gene>
<dbReference type="SMART" id="SM00044">
    <property type="entry name" value="CYCc"/>
    <property type="match status" value="1"/>
</dbReference>
<keyword evidence="1" id="KW-0547">Nucleotide-binding</keyword>
<dbReference type="PANTHER" id="PTHR16305">
    <property type="entry name" value="TESTICULAR SOLUBLE ADENYLYL CYCLASE"/>
    <property type="match status" value="1"/>
</dbReference>
<evidence type="ECO:0000256" key="3">
    <source>
        <dbReference type="SAM" id="MobiDB-lite"/>
    </source>
</evidence>
<dbReference type="AlphaFoldDB" id="A0A271KM48"/>
<dbReference type="PANTHER" id="PTHR16305:SF28">
    <property type="entry name" value="GUANYLATE CYCLASE DOMAIN-CONTAINING PROTEIN"/>
    <property type="match status" value="1"/>
</dbReference>
<dbReference type="Gene3D" id="1.10.150.50">
    <property type="entry name" value="Transcription Factor, Ets-1"/>
    <property type="match status" value="1"/>
</dbReference>
<dbReference type="GO" id="GO:0009190">
    <property type="term" value="P:cyclic nucleotide biosynthetic process"/>
    <property type="evidence" value="ECO:0007669"/>
    <property type="project" value="InterPro"/>
</dbReference>
<proteinExistence type="predicted"/>
<evidence type="ECO:0000313" key="7">
    <source>
        <dbReference type="Proteomes" id="UP000215931"/>
    </source>
</evidence>
<dbReference type="InterPro" id="IPR029787">
    <property type="entry name" value="Nucleotide_cyclase"/>
</dbReference>
<feature type="domain" description="Guanylate cyclase" evidence="5">
    <location>
        <begin position="108"/>
        <end position="237"/>
    </location>
</feature>
<evidence type="ECO:0000256" key="1">
    <source>
        <dbReference type="ARBA" id="ARBA00022741"/>
    </source>
</evidence>
<dbReference type="Gene3D" id="3.40.50.300">
    <property type="entry name" value="P-loop containing nucleotide triphosphate hydrolases"/>
    <property type="match status" value="1"/>
</dbReference>
<dbReference type="CDD" id="cd09487">
    <property type="entry name" value="SAM_superfamily"/>
    <property type="match status" value="1"/>
</dbReference>
<evidence type="ECO:0000256" key="2">
    <source>
        <dbReference type="ARBA" id="ARBA00022840"/>
    </source>
</evidence>